<evidence type="ECO:0000313" key="2">
    <source>
        <dbReference type="EMBL" id="GBG00082.1"/>
    </source>
</evidence>
<proteinExistence type="predicted"/>
<dbReference type="InParanoid" id="A0A2V0PJU7"/>
<evidence type="ECO:0000256" key="1">
    <source>
        <dbReference type="SAM" id="MobiDB-lite"/>
    </source>
</evidence>
<protein>
    <recommendedName>
        <fullName evidence="4">RAP domain-containing protein</fullName>
    </recommendedName>
</protein>
<accession>A0A2V0PJU7</accession>
<comment type="caution">
    <text evidence="2">The sequence shown here is derived from an EMBL/GenBank/DDBJ whole genome shotgun (WGS) entry which is preliminary data.</text>
</comment>
<evidence type="ECO:0008006" key="4">
    <source>
        <dbReference type="Google" id="ProtNLM"/>
    </source>
</evidence>
<sequence>MAPPRLHEMTRAIREAKSLAGLEAVLQDFEGAVEWDVTALSSALSRLIKLLYGSTQADVPRVVAIAQRLYGALGVDLGAGDFRHLSTALFAMGKMHLHVPAHLPPPQLYGQVVREVQSRLAGGAAAMLRGARAQPRVMEFTNAAWAIGVALVDTGLAQRAGLTGPSRPAAVVAALLDAAAWLVAEVPAAAMANAQNAGDALLAAGQLGVPLDPAVAQVMASILADPEQSGQASGQSLASGLLGVALLRHAGRGAPLGAEAVAALAEVAVPKVFKERARDIANLLRAIGLLATPLPDPSAPSAAPLLNPADAAARLLPALGRRVQASEGGCKWWDPARPHAVVAAAAFAAGAVLSADPAFTRELARRAADAAGDARHPPSLAAAADAAWGLARLGARGEHAARGQPAAAVAALLAAGARRAEVAALGSRAGDDAAAAAAASRAVDAACRLCGAAALACDPAAGAARGAVAALFAALPAPAAADGGGGGGAAAAYSEEQLCWLQSAALWAARAAAAPPCELPPALRAPAAAAWARRQSPEALSQEQRRVATEVHAALEALHLAALLEADDAPSPAPRLTVEPLLFPLTQDSNWMMHASAGGAAAGAPVSVALLVEGPGDRLALPAGALSGEAAAREAAITQLGWRVVGVAPREWDGLGGDADAQAAWLERRLAAAAAGEAGCGYDGGTPAAPQGAAGAGAPGPVAPPPPWWVPPPAAAAAAAGGFEVYEPPARDSAPLAGWGIDADAAGAPTGSGGGWDDDDGGGWHGNVSRSGGGNGGAAAAKDAPSFADWGMAAAVDYSAGNDPPSPLLTLPPLASRAEHEPRAAPGPPPAARLSPAAEQAKAVALAAAATAAAAGDSIGRHARHESLRACPAGRAIAEAASPAGVLAAVRETRAAGEMRGFHLASALHHLPKSALRAAGKSYGTLGAADRAALNGAAAELCPLLAPAERVAELGPRDAAMAIYGLGKANFKPPEPLLTRLAAHTAFVLLPSAAAAGHSPVRGCDAGHAAWGLGTLGLAGARLADSTLERALLGACARALVELLRARGRDVAFQDITDTLWGAAVLDQTLPAGAVATMVNYALDPVLLEGARPFALSKVLFALERFRTAESWGREGGPPPPVARAQWRALAEAYAAEVESGREVVVASVQKDFRSTLERMARPQRAPGGAPWRGDSPAVVSAAEAERWLGRVASAGARGLARGR</sequence>
<feature type="compositionally biased region" description="Low complexity" evidence="1">
    <location>
        <begin position="737"/>
        <end position="748"/>
    </location>
</feature>
<keyword evidence="3" id="KW-1185">Reference proteome</keyword>
<dbReference type="Proteomes" id="UP000247498">
    <property type="component" value="Unassembled WGS sequence"/>
</dbReference>
<dbReference type="EMBL" id="BDRX01000190">
    <property type="protein sequence ID" value="GBG00082.1"/>
    <property type="molecule type" value="Genomic_DNA"/>
</dbReference>
<organism evidence="2 3">
    <name type="scientific">Raphidocelis subcapitata</name>
    <dbReference type="NCBI Taxonomy" id="307507"/>
    <lineage>
        <taxon>Eukaryota</taxon>
        <taxon>Viridiplantae</taxon>
        <taxon>Chlorophyta</taxon>
        <taxon>core chlorophytes</taxon>
        <taxon>Chlorophyceae</taxon>
        <taxon>CS clade</taxon>
        <taxon>Sphaeropleales</taxon>
        <taxon>Selenastraceae</taxon>
        <taxon>Raphidocelis</taxon>
    </lineage>
</organism>
<dbReference type="AlphaFoldDB" id="A0A2V0PJU7"/>
<gene>
    <name evidence="2" type="ORF">Rsub_12779</name>
</gene>
<name>A0A2V0PJU7_9CHLO</name>
<evidence type="ECO:0000313" key="3">
    <source>
        <dbReference type="Proteomes" id="UP000247498"/>
    </source>
</evidence>
<feature type="region of interest" description="Disordered" evidence="1">
    <location>
        <begin position="801"/>
        <end position="838"/>
    </location>
</feature>
<reference evidence="2 3" key="1">
    <citation type="journal article" date="2018" name="Sci. Rep.">
        <title>Raphidocelis subcapitata (=Pseudokirchneriella subcapitata) provides an insight into genome evolution and environmental adaptations in the Sphaeropleales.</title>
        <authorList>
            <person name="Suzuki S."/>
            <person name="Yamaguchi H."/>
            <person name="Nakajima N."/>
            <person name="Kawachi M."/>
        </authorList>
    </citation>
    <scope>NUCLEOTIDE SEQUENCE [LARGE SCALE GENOMIC DNA]</scope>
    <source>
        <strain evidence="2 3">NIES-35</strain>
    </source>
</reference>
<feature type="region of interest" description="Disordered" evidence="1">
    <location>
        <begin position="737"/>
        <end position="782"/>
    </location>
</feature>